<organism evidence="3 4">
    <name type="scientific">Arenibacter aquaticus</name>
    <dbReference type="NCBI Taxonomy" id="2489054"/>
    <lineage>
        <taxon>Bacteria</taxon>
        <taxon>Pseudomonadati</taxon>
        <taxon>Bacteroidota</taxon>
        <taxon>Flavobacteriia</taxon>
        <taxon>Flavobacteriales</taxon>
        <taxon>Flavobacteriaceae</taxon>
        <taxon>Arenibacter</taxon>
    </lineage>
</organism>
<dbReference type="RefSeq" id="WP_126162940.1">
    <property type="nucleotide sequence ID" value="NZ_RQPJ01000014.1"/>
</dbReference>
<dbReference type="InterPro" id="IPR029058">
    <property type="entry name" value="AB_hydrolase_fold"/>
</dbReference>
<protein>
    <submittedName>
        <fullName evidence="3">Alpha/beta hydrolase</fullName>
    </submittedName>
</protein>
<dbReference type="PANTHER" id="PTHR48081">
    <property type="entry name" value="AB HYDROLASE SUPERFAMILY PROTEIN C4A8.06C"/>
    <property type="match status" value="1"/>
</dbReference>
<dbReference type="EMBL" id="RQPJ01000014">
    <property type="protein sequence ID" value="RTE52706.1"/>
    <property type="molecule type" value="Genomic_DNA"/>
</dbReference>
<dbReference type="InterPro" id="IPR049492">
    <property type="entry name" value="BD-FAE-like_dom"/>
</dbReference>
<comment type="caution">
    <text evidence="3">The sequence shown here is derived from an EMBL/GenBank/DDBJ whole genome shotgun (WGS) entry which is preliminary data.</text>
</comment>
<gene>
    <name evidence="3" type="ORF">EHW67_13595</name>
</gene>
<dbReference type="AlphaFoldDB" id="A0A430K144"/>
<keyword evidence="1 3" id="KW-0378">Hydrolase</keyword>
<dbReference type="Gene3D" id="3.40.50.1820">
    <property type="entry name" value="alpha/beta hydrolase"/>
    <property type="match status" value="1"/>
</dbReference>
<reference evidence="3 4" key="1">
    <citation type="submission" date="2018-11" db="EMBL/GenBank/DDBJ databases">
        <title>Arenibacter aquaticus sp.nov., a marine bacterium isolated from surface seawater in the South China Sea.</title>
        <authorList>
            <person name="Guo J."/>
            <person name="Sun J."/>
        </authorList>
    </citation>
    <scope>NUCLEOTIDE SEQUENCE [LARGE SCALE GENOMIC DNA]</scope>
    <source>
        <strain evidence="3 4">GUO666</strain>
    </source>
</reference>
<dbReference type="PROSITE" id="PS51257">
    <property type="entry name" value="PROKAR_LIPOPROTEIN"/>
    <property type="match status" value="1"/>
</dbReference>
<dbReference type="Pfam" id="PF20434">
    <property type="entry name" value="BD-FAE"/>
    <property type="match status" value="1"/>
</dbReference>
<keyword evidence="4" id="KW-1185">Reference proteome</keyword>
<dbReference type="GO" id="GO:0016787">
    <property type="term" value="F:hydrolase activity"/>
    <property type="evidence" value="ECO:0007669"/>
    <property type="project" value="UniProtKB-KW"/>
</dbReference>
<dbReference type="PANTHER" id="PTHR48081:SF13">
    <property type="entry name" value="ALPHA_BETA HYDROLASE"/>
    <property type="match status" value="1"/>
</dbReference>
<name>A0A430K144_9FLAO</name>
<sequence length="317" mass="35820">MRAFLYLWVILLFVGCKAKQYDVSIPPKGYSSNTTLKIAYATGSLKLIENDYPLPANITEHKDLVYKSVDSLALKLSLYHSKDIKKNAPLLIFVHGGAWKKGKKEDYWHYLISYAQKGYITATVQYRLSGQAKYPAQLQDVDDAIVYLKQQASKYHINKHKIALIGGSAGAHLVMMSAYTNSHKILNNNQESAQVQAVVNIYGPSDLTTEKAINDASVKSLFGKTYTEAPDLYKNASPIFQVSEKAPPTLSFHGTLDELVPVEQSDRLHQKLMDIGVPTQYHKLKGWPHTMDIAVKVNEYCQFHMDRFFEKYIPKTP</sequence>
<proteinExistence type="predicted"/>
<accession>A0A430K144</accession>
<evidence type="ECO:0000259" key="2">
    <source>
        <dbReference type="Pfam" id="PF20434"/>
    </source>
</evidence>
<dbReference type="InterPro" id="IPR050300">
    <property type="entry name" value="GDXG_lipolytic_enzyme"/>
</dbReference>
<dbReference type="Proteomes" id="UP000267585">
    <property type="component" value="Unassembled WGS sequence"/>
</dbReference>
<dbReference type="SUPFAM" id="SSF53474">
    <property type="entry name" value="alpha/beta-Hydrolases"/>
    <property type="match status" value="1"/>
</dbReference>
<feature type="domain" description="BD-FAE-like" evidence="2">
    <location>
        <begin position="76"/>
        <end position="272"/>
    </location>
</feature>
<dbReference type="OrthoDB" id="9777975at2"/>
<evidence type="ECO:0000313" key="3">
    <source>
        <dbReference type="EMBL" id="RTE52706.1"/>
    </source>
</evidence>
<evidence type="ECO:0000256" key="1">
    <source>
        <dbReference type="ARBA" id="ARBA00022801"/>
    </source>
</evidence>
<evidence type="ECO:0000313" key="4">
    <source>
        <dbReference type="Proteomes" id="UP000267585"/>
    </source>
</evidence>